<evidence type="ECO:0000256" key="2">
    <source>
        <dbReference type="SAM" id="MobiDB-lite"/>
    </source>
</evidence>
<dbReference type="Proteomes" id="UP001174934">
    <property type="component" value="Unassembled WGS sequence"/>
</dbReference>
<proteinExistence type="inferred from homology"/>
<organism evidence="3 4">
    <name type="scientific">Bombardia bombarda</name>
    <dbReference type="NCBI Taxonomy" id="252184"/>
    <lineage>
        <taxon>Eukaryota</taxon>
        <taxon>Fungi</taxon>
        <taxon>Dikarya</taxon>
        <taxon>Ascomycota</taxon>
        <taxon>Pezizomycotina</taxon>
        <taxon>Sordariomycetes</taxon>
        <taxon>Sordariomycetidae</taxon>
        <taxon>Sordariales</taxon>
        <taxon>Lasiosphaeriaceae</taxon>
        <taxon>Bombardia</taxon>
    </lineage>
</organism>
<dbReference type="AlphaFoldDB" id="A0AA39T127"/>
<evidence type="ECO:0000256" key="1">
    <source>
        <dbReference type="ARBA" id="ARBA00010568"/>
    </source>
</evidence>
<feature type="region of interest" description="Disordered" evidence="2">
    <location>
        <begin position="25"/>
        <end position="75"/>
    </location>
</feature>
<dbReference type="PANTHER" id="PTHR31977:SF1">
    <property type="entry name" value="UPF0696 PROTEIN C11ORF68"/>
    <property type="match status" value="1"/>
</dbReference>
<feature type="compositionally biased region" description="Low complexity" evidence="2">
    <location>
        <begin position="54"/>
        <end position="71"/>
    </location>
</feature>
<gene>
    <name evidence="3" type="ORF">B0T17DRAFT_544647</name>
</gene>
<dbReference type="Pfam" id="PF08939">
    <property type="entry name" value="Bles03"/>
    <property type="match status" value="1"/>
</dbReference>
<dbReference type="PANTHER" id="PTHR31977">
    <property type="entry name" value="UPF0696 PROTEIN C11ORF68"/>
    <property type="match status" value="1"/>
</dbReference>
<keyword evidence="4" id="KW-1185">Reference proteome</keyword>
<comment type="caution">
    <text evidence="3">The sequence shown here is derived from an EMBL/GenBank/DDBJ whole genome shotgun (WGS) entry which is preliminary data.</text>
</comment>
<protein>
    <recommendedName>
        <fullName evidence="5">DUF1917-domain-containing protein</fullName>
    </recommendedName>
</protein>
<dbReference type="InterPro" id="IPR015034">
    <property type="entry name" value="Bles03"/>
</dbReference>
<evidence type="ECO:0008006" key="5">
    <source>
        <dbReference type="Google" id="ProtNLM"/>
    </source>
</evidence>
<dbReference type="InterPro" id="IPR023398">
    <property type="entry name" value="TIF_eIF4e-like"/>
</dbReference>
<evidence type="ECO:0000313" key="3">
    <source>
        <dbReference type="EMBL" id="KAK0610471.1"/>
    </source>
</evidence>
<dbReference type="SUPFAM" id="SSF55418">
    <property type="entry name" value="eIF4e-like"/>
    <property type="match status" value="1"/>
</dbReference>
<accession>A0AA39T127</accession>
<dbReference type="Gene3D" id="3.30.760.10">
    <property type="entry name" value="RNA Cap, Translation Initiation Factor Eif4e"/>
    <property type="match status" value="1"/>
</dbReference>
<reference evidence="3" key="1">
    <citation type="submission" date="2023-06" db="EMBL/GenBank/DDBJ databases">
        <title>Genome-scale phylogeny and comparative genomics of the fungal order Sordariales.</title>
        <authorList>
            <consortium name="Lawrence Berkeley National Laboratory"/>
            <person name="Hensen N."/>
            <person name="Bonometti L."/>
            <person name="Westerberg I."/>
            <person name="Brannstrom I.O."/>
            <person name="Guillou S."/>
            <person name="Cros-Aarteil S."/>
            <person name="Calhoun S."/>
            <person name="Haridas S."/>
            <person name="Kuo A."/>
            <person name="Mondo S."/>
            <person name="Pangilinan J."/>
            <person name="Riley R."/>
            <person name="LaButti K."/>
            <person name="Andreopoulos B."/>
            <person name="Lipzen A."/>
            <person name="Chen C."/>
            <person name="Yanf M."/>
            <person name="Daum C."/>
            <person name="Ng V."/>
            <person name="Clum A."/>
            <person name="Steindorff A."/>
            <person name="Ohm R."/>
            <person name="Martin F."/>
            <person name="Silar P."/>
            <person name="Natvig D."/>
            <person name="Lalanne C."/>
            <person name="Gautier V."/>
            <person name="Ament-velasquez S.L."/>
            <person name="Kruys A."/>
            <person name="Hutchinson M.I."/>
            <person name="Powell A.J."/>
            <person name="Barry K."/>
            <person name="Miller A.N."/>
            <person name="Grigoriev I.V."/>
            <person name="Debuchy R."/>
            <person name="Gladieux P."/>
            <person name="Thoren M.H."/>
            <person name="Johannesson H."/>
        </authorList>
    </citation>
    <scope>NUCLEOTIDE SEQUENCE</scope>
    <source>
        <strain evidence="3">SMH3391-2</strain>
    </source>
</reference>
<evidence type="ECO:0000313" key="4">
    <source>
        <dbReference type="Proteomes" id="UP001174934"/>
    </source>
</evidence>
<sequence length="308" mass="34903">MDPESDFYGDEETVSKLNARLEELDTSQFWESQTPTQTISTGDNSQKPQKQKQKQSLTMSTTPNPHHSTSSRLHNRYAGQPSAWQLSESVDAFLARLPPSTTDWRPELDWIRIANPFIPAEPVNLPMLHEAGKKRLDMLSGFMEMNFAAASKQSPAFAHKEMIKDREEAVQDLRDLAAACNLVMGKWMLFPEPGAEVDAVWAAVAKATANNELGIAAKVETRDSPTKARLLCVYTKDFRDKVDVARVLNRLRELELVRAGRKPIYYKLEAWTELDIYSGNKWSIGASMYSSTEIFGYIKDITSRRRLQ</sequence>
<name>A0AA39T127_9PEZI</name>
<feature type="compositionally biased region" description="Polar residues" evidence="2">
    <location>
        <begin position="26"/>
        <end position="45"/>
    </location>
</feature>
<comment type="similarity">
    <text evidence="1">Belongs to the UPF0696 family.</text>
</comment>
<dbReference type="EMBL" id="JAULSR010000010">
    <property type="protein sequence ID" value="KAK0610471.1"/>
    <property type="molecule type" value="Genomic_DNA"/>
</dbReference>